<keyword evidence="3" id="KW-1185">Reference proteome</keyword>
<evidence type="ECO:0000313" key="3">
    <source>
        <dbReference type="Proteomes" id="UP000554482"/>
    </source>
</evidence>
<comment type="caution">
    <text evidence="2">The sequence shown here is derived from an EMBL/GenBank/DDBJ whole genome shotgun (WGS) entry which is preliminary data.</text>
</comment>
<keyword evidence="1" id="KW-1133">Transmembrane helix</keyword>
<dbReference type="Proteomes" id="UP000554482">
    <property type="component" value="Unassembled WGS sequence"/>
</dbReference>
<dbReference type="AlphaFoldDB" id="A0A7J6WDJ9"/>
<keyword evidence="1" id="KW-0472">Membrane</keyword>
<dbReference type="EMBL" id="JABWDY010017981">
    <property type="protein sequence ID" value="KAF5194987.1"/>
    <property type="molecule type" value="Genomic_DNA"/>
</dbReference>
<evidence type="ECO:0000256" key="1">
    <source>
        <dbReference type="SAM" id="Phobius"/>
    </source>
</evidence>
<evidence type="ECO:0000313" key="2">
    <source>
        <dbReference type="EMBL" id="KAF5194987.1"/>
    </source>
</evidence>
<organism evidence="2 3">
    <name type="scientific">Thalictrum thalictroides</name>
    <name type="common">Rue-anemone</name>
    <name type="synonym">Anemone thalictroides</name>
    <dbReference type="NCBI Taxonomy" id="46969"/>
    <lineage>
        <taxon>Eukaryota</taxon>
        <taxon>Viridiplantae</taxon>
        <taxon>Streptophyta</taxon>
        <taxon>Embryophyta</taxon>
        <taxon>Tracheophyta</taxon>
        <taxon>Spermatophyta</taxon>
        <taxon>Magnoliopsida</taxon>
        <taxon>Ranunculales</taxon>
        <taxon>Ranunculaceae</taxon>
        <taxon>Thalictroideae</taxon>
        <taxon>Thalictrum</taxon>
    </lineage>
</organism>
<feature type="non-terminal residue" evidence="2">
    <location>
        <position position="1"/>
    </location>
</feature>
<dbReference type="OrthoDB" id="1987768at2759"/>
<protein>
    <submittedName>
        <fullName evidence="2">Uncharacterized protein</fullName>
    </submittedName>
</protein>
<keyword evidence="1" id="KW-0812">Transmembrane</keyword>
<feature type="transmembrane region" description="Helical" evidence="1">
    <location>
        <begin position="50"/>
        <end position="73"/>
    </location>
</feature>
<name>A0A7J6WDJ9_THATH</name>
<reference evidence="2 3" key="1">
    <citation type="submission" date="2020-06" db="EMBL/GenBank/DDBJ databases">
        <title>Transcriptomic and genomic resources for Thalictrum thalictroides and T. hernandezii: Facilitating candidate gene discovery in an emerging model plant lineage.</title>
        <authorList>
            <person name="Arias T."/>
            <person name="Riano-Pachon D.M."/>
            <person name="Di Stilio V.S."/>
        </authorList>
    </citation>
    <scope>NUCLEOTIDE SEQUENCE [LARGE SCALE GENOMIC DNA]</scope>
    <source>
        <strain evidence="3">cv. WT478/WT964</strain>
        <tissue evidence="2">Leaves</tissue>
    </source>
</reference>
<feature type="transmembrane region" description="Helical" evidence="1">
    <location>
        <begin position="93"/>
        <end position="119"/>
    </location>
</feature>
<proteinExistence type="predicted"/>
<gene>
    <name evidence="2" type="ORF">FRX31_015426</name>
</gene>
<sequence>MNRPTGQLDGDRGQTKKQLGKLVYKFSSEEALGSVSKRNQRIRSMSKMSVVVLCMVIGLILELMMMVLFTIGVVKLLIVYPNHNDHSGREHLWMLYVLVGVSVGGIVSVSATIVLCCWWRRNKTMQIEAKELPIIPNNSANSMISLKIRRFFFTQEYQLMRKALGCTCFHLFVLQNFFML</sequence>
<accession>A0A7J6WDJ9</accession>